<dbReference type="CDD" id="cd01948">
    <property type="entry name" value="EAL"/>
    <property type="match status" value="1"/>
</dbReference>
<accession>A0A7W6BL75</accession>
<feature type="compositionally biased region" description="Pro residues" evidence="1">
    <location>
        <begin position="124"/>
        <end position="136"/>
    </location>
</feature>
<evidence type="ECO:0000313" key="3">
    <source>
        <dbReference type="EMBL" id="MBB3927006.1"/>
    </source>
</evidence>
<protein>
    <submittedName>
        <fullName evidence="3">EAL domain-containing protein (Putative c-di-GMP-specific phosphodiesterase class I)</fullName>
    </submittedName>
</protein>
<gene>
    <name evidence="3" type="ORF">GGR43_002729</name>
</gene>
<dbReference type="AlphaFoldDB" id="A0A7W6BL75"/>
<dbReference type="InterPro" id="IPR035919">
    <property type="entry name" value="EAL_sf"/>
</dbReference>
<dbReference type="Pfam" id="PF00563">
    <property type="entry name" value="EAL"/>
    <property type="match status" value="1"/>
</dbReference>
<dbReference type="RefSeq" id="WP_188072510.1">
    <property type="nucleotide sequence ID" value="NZ_JACIDT010000009.1"/>
</dbReference>
<dbReference type="PANTHER" id="PTHR33121">
    <property type="entry name" value="CYCLIC DI-GMP PHOSPHODIESTERASE PDEF"/>
    <property type="match status" value="1"/>
</dbReference>
<comment type="caution">
    <text evidence="3">The sequence shown here is derived from an EMBL/GenBank/DDBJ whole genome shotgun (WGS) entry which is preliminary data.</text>
</comment>
<sequence length="404" mass="43354">MTFPLASSPSAGERRRTPRFLLGVDNARAVRLAFGDEALAALRALVEREIGRAAGIEVAEVEMTGRAARDQWLLTLPGLAPAEAAALLEALFVRLSLTPVRWNGAALHPALNWVAVPDDAGPDAGPPPPAAAPPEPGEAWARRYRADMAIAAQAFAAMAAGELALAWQPVLAADDPGRLLYHEALTRFAPEAAVAPGELFPALERLGMTRLFDHHVMALIGRELERHPDAVIGVNLSGASASCDGWWLPLLDRLESAPALARRLVVEITETARMAEDSVRFVARLRERGCRIALDDFGVGHASIRNAMMIEADIVKIDACFIRNAGASDRNREVLRHLTGIAASIAADVIVEGIETGAESDLARQIQSNLAPRSGACWQQGYWLGRPSTRRPWPAPPIAPRSPG</sequence>
<dbReference type="SUPFAM" id="SSF141868">
    <property type="entry name" value="EAL domain-like"/>
    <property type="match status" value="1"/>
</dbReference>
<feature type="region of interest" description="Disordered" evidence="1">
    <location>
        <begin position="118"/>
        <end position="137"/>
    </location>
</feature>
<dbReference type="PANTHER" id="PTHR33121:SF79">
    <property type="entry name" value="CYCLIC DI-GMP PHOSPHODIESTERASE PDED-RELATED"/>
    <property type="match status" value="1"/>
</dbReference>
<evidence type="ECO:0000256" key="1">
    <source>
        <dbReference type="SAM" id="MobiDB-lite"/>
    </source>
</evidence>
<dbReference type="InterPro" id="IPR050706">
    <property type="entry name" value="Cyclic-di-GMP_PDE-like"/>
</dbReference>
<dbReference type="Gene3D" id="3.20.20.450">
    <property type="entry name" value="EAL domain"/>
    <property type="match status" value="1"/>
</dbReference>
<dbReference type="Proteomes" id="UP000571950">
    <property type="component" value="Unassembled WGS sequence"/>
</dbReference>
<dbReference type="EMBL" id="JACIDT010000009">
    <property type="protein sequence ID" value="MBB3927006.1"/>
    <property type="molecule type" value="Genomic_DNA"/>
</dbReference>
<feature type="domain" description="EAL" evidence="2">
    <location>
        <begin position="147"/>
        <end position="401"/>
    </location>
</feature>
<evidence type="ECO:0000313" key="4">
    <source>
        <dbReference type="Proteomes" id="UP000571950"/>
    </source>
</evidence>
<dbReference type="InterPro" id="IPR001633">
    <property type="entry name" value="EAL_dom"/>
</dbReference>
<dbReference type="SMART" id="SM00052">
    <property type="entry name" value="EAL"/>
    <property type="match status" value="1"/>
</dbReference>
<organism evidence="3 4">
    <name type="scientific">Sphingobium jiangsuense</name>
    <dbReference type="NCBI Taxonomy" id="870476"/>
    <lineage>
        <taxon>Bacteria</taxon>
        <taxon>Pseudomonadati</taxon>
        <taxon>Pseudomonadota</taxon>
        <taxon>Alphaproteobacteria</taxon>
        <taxon>Sphingomonadales</taxon>
        <taxon>Sphingomonadaceae</taxon>
        <taxon>Sphingobium</taxon>
    </lineage>
</organism>
<name>A0A7W6BL75_9SPHN</name>
<reference evidence="3 4" key="1">
    <citation type="submission" date="2020-08" db="EMBL/GenBank/DDBJ databases">
        <title>Genomic Encyclopedia of Type Strains, Phase IV (KMG-IV): sequencing the most valuable type-strain genomes for metagenomic binning, comparative biology and taxonomic classification.</title>
        <authorList>
            <person name="Goeker M."/>
        </authorList>
    </citation>
    <scope>NUCLEOTIDE SEQUENCE [LARGE SCALE GENOMIC DNA]</scope>
    <source>
        <strain evidence="3 4">DSM 26189</strain>
    </source>
</reference>
<evidence type="ECO:0000259" key="2">
    <source>
        <dbReference type="PROSITE" id="PS50883"/>
    </source>
</evidence>
<keyword evidence="4" id="KW-1185">Reference proteome</keyword>
<dbReference type="GO" id="GO:0071111">
    <property type="term" value="F:cyclic-guanylate-specific phosphodiesterase activity"/>
    <property type="evidence" value="ECO:0007669"/>
    <property type="project" value="InterPro"/>
</dbReference>
<dbReference type="PROSITE" id="PS50883">
    <property type="entry name" value="EAL"/>
    <property type="match status" value="1"/>
</dbReference>
<proteinExistence type="predicted"/>